<name>A0A1C2E8M6_9HYPH</name>
<dbReference type="InterPro" id="IPR004547">
    <property type="entry name" value="Glucosamine6P_isomerase"/>
</dbReference>
<dbReference type="GO" id="GO:0004342">
    <property type="term" value="F:glucosamine-6-phosphate deaminase activity"/>
    <property type="evidence" value="ECO:0007669"/>
    <property type="project" value="InterPro"/>
</dbReference>
<dbReference type="Gene3D" id="3.40.50.1360">
    <property type="match status" value="1"/>
</dbReference>
<dbReference type="GO" id="GO:0005737">
    <property type="term" value="C:cytoplasm"/>
    <property type="evidence" value="ECO:0007669"/>
    <property type="project" value="TreeGrafter"/>
</dbReference>
<dbReference type="RefSeq" id="WP_024925697.1">
    <property type="nucleotide sequence ID" value="NZ_MDEO01000025.1"/>
</dbReference>
<keyword evidence="1" id="KW-0378">Hydrolase</keyword>
<protein>
    <recommendedName>
        <fullName evidence="2">Glucosamine/galactosamine-6-phosphate isomerase domain-containing protein</fullName>
    </recommendedName>
</protein>
<evidence type="ECO:0000256" key="1">
    <source>
        <dbReference type="ARBA" id="ARBA00022801"/>
    </source>
</evidence>
<dbReference type="GO" id="GO:0006046">
    <property type="term" value="P:N-acetylglucosamine catabolic process"/>
    <property type="evidence" value="ECO:0007669"/>
    <property type="project" value="TreeGrafter"/>
</dbReference>
<dbReference type="Pfam" id="PF01182">
    <property type="entry name" value="Glucosamine_iso"/>
    <property type="match status" value="1"/>
</dbReference>
<accession>A0A1C2E8M6</accession>
<sequence length="263" mass="28310">MSAIKPQVFDNAETLGDAFAARLLGMIADAASAGRDFLLGCPGGRSPRPAYQAMGHMLAAAPQDISHVTIVMMDDYLVETSAGLDHVSVDSHFSCRRFAYEEIVGVLNAALPENFRIPAEQIWFPDPKDPAAYDARIEAAGGIDLFILASGASDGHVAFNPRGSGRWSRTRVVPLAEETRRDNMKTFPDFRSLDEVPGFGVTVGIDTIARLSKAAVMIVWGDGKRLAFDRLTSVPDYDPDWPASVVAACRAGEILADRAAAQD</sequence>
<dbReference type="GO" id="GO:0019262">
    <property type="term" value="P:N-acetylneuraminate catabolic process"/>
    <property type="evidence" value="ECO:0007669"/>
    <property type="project" value="TreeGrafter"/>
</dbReference>
<dbReference type="GO" id="GO:0042802">
    <property type="term" value="F:identical protein binding"/>
    <property type="evidence" value="ECO:0007669"/>
    <property type="project" value="TreeGrafter"/>
</dbReference>
<dbReference type="SUPFAM" id="SSF100950">
    <property type="entry name" value="NagB/RpiA/CoA transferase-like"/>
    <property type="match status" value="1"/>
</dbReference>
<keyword evidence="4" id="KW-1185">Reference proteome</keyword>
<evidence type="ECO:0000313" key="4">
    <source>
        <dbReference type="Proteomes" id="UP000094412"/>
    </source>
</evidence>
<organism evidence="3 4">
    <name type="scientific">Mesorhizobium hungaricum</name>
    <dbReference type="NCBI Taxonomy" id="1566387"/>
    <lineage>
        <taxon>Bacteria</taxon>
        <taxon>Pseudomonadati</taxon>
        <taxon>Pseudomonadota</taxon>
        <taxon>Alphaproteobacteria</taxon>
        <taxon>Hyphomicrobiales</taxon>
        <taxon>Phyllobacteriaceae</taxon>
        <taxon>Mesorhizobium</taxon>
    </lineage>
</organism>
<dbReference type="STRING" id="1566387.QV13_03740"/>
<dbReference type="PANTHER" id="PTHR11280">
    <property type="entry name" value="GLUCOSAMINE-6-PHOSPHATE ISOMERASE"/>
    <property type="match status" value="1"/>
</dbReference>
<feature type="domain" description="Glucosamine/galactosamine-6-phosphate isomerase" evidence="2">
    <location>
        <begin position="11"/>
        <end position="248"/>
    </location>
</feature>
<proteinExistence type="predicted"/>
<reference evidence="3 4" key="1">
    <citation type="submission" date="2016-08" db="EMBL/GenBank/DDBJ databases">
        <title>Whole genome sequence of Mesorhizobium sp. strain UASWS1009 isolated from industrial sewage.</title>
        <authorList>
            <person name="Crovadore J."/>
            <person name="Calmin G."/>
            <person name="Chablais R."/>
            <person name="Cochard B."/>
            <person name="Lefort F."/>
        </authorList>
    </citation>
    <scope>NUCLEOTIDE SEQUENCE [LARGE SCALE GENOMIC DNA]</scope>
    <source>
        <strain evidence="3 4">UASWS1009</strain>
    </source>
</reference>
<dbReference type="GO" id="GO:0006043">
    <property type="term" value="P:glucosamine catabolic process"/>
    <property type="evidence" value="ECO:0007669"/>
    <property type="project" value="TreeGrafter"/>
</dbReference>
<dbReference type="OrthoDB" id="9791139at2"/>
<dbReference type="GO" id="GO:0005975">
    <property type="term" value="P:carbohydrate metabolic process"/>
    <property type="evidence" value="ECO:0007669"/>
    <property type="project" value="InterPro"/>
</dbReference>
<dbReference type="EMBL" id="MDEO01000025">
    <property type="protein sequence ID" value="OCX23337.1"/>
    <property type="molecule type" value="Genomic_DNA"/>
</dbReference>
<dbReference type="InterPro" id="IPR037171">
    <property type="entry name" value="NagB/RpiA_transferase-like"/>
</dbReference>
<evidence type="ECO:0000259" key="2">
    <source>
        <dbReference type="Pfam" id="PF01182"/>
    </source>
</evidence>
<dbReference type="PANTHER" id="PTHR11280:SF5">
    <property type="entry name" value="GLUCOSAMINE-6-PHOSPHATE ISOMERASE"/>
    <property type="match status" value="1"/>
</dbReference>
<dbReference type="InterPro" id="IPR006148">
    <property type="entry name" value="Glc/Gal-6P_isomerase"/>
</dbReference>
<gene>
    <name evidence="3" type="ORF">QV13_03740</name>
</gene>
<comment type="caution">
    <text evidence="3">The sequence shown here is derived from an EMBL/GenBank/DDBJ whole genome shotgun (WGS) entry which is preliminary data.</text>
</comment>
<dbReference type="AlphaFoldDB" id="A0A1C2E8M6"/>
<dbReference type="Proteomes" id="UP000094412">
    <property type="component" value="Unassembled WGS sequence"/>
</dbReference>
<evidence type="ECO:0000313" key="3">
    <source>
        <dbReference type="EMBL" id="OCX23337.1"/>
    </source>
</evidence>